<evidence type="ECO:0000256" key="15">
    <source>
        <dbReference type="ARBA" id="ARBA00023170"/>
    </source>
</evidence>
<dbReference type="InterPro" id="IPR050122">
    <property type="entry name" value="RTK"/>
</dbReference>
<evidence type="ECO:0000256" key="13">
    <source>
        <dbReference type="ARBA" id="ARBA00023137"/>
    </source>
</evidence>
<dbReference type="SUPFAM" id="SSF48726">
    <property type="entry name" value="Immunoglobulin"/>
    <property type="match status" value="1"/>
</dbReference>
<dbReference type="Gene3D" id="3.30.200.20">
    <property type="entry name" value="Phosphorylase Kinase, domain 1"/>
    <property type="match status" value="1"/>
</dbReference>
<dbReference type="SUPFAM" id="SSF82671">
    <property type="entry name" value="SEA domain"/>
    <property type="match status" value="1"/>
</dbReference>
<dbReference type="PANTHER" id="PTHR24416">
    <property type="entry name" value="TYROSINE-PROTEIN KINASE RECEPTOR"/>
    <property type="match status" value="1"/>
</dbReference>
<dbReference type="Pfam" id="PF01390">
    <property type="entry name" value="SEA"/>
    <property type="match status" value="1"/>
</dbReference>
<evidence type="ECO:0000259" key="25">
    <source>
        <dbReference type="PROSITE" id="PS50011"/>
    </source>
</evidence>
<feature type="binding site" evidence="21">
    <location>
        <begin position="426"/>
        <end position="433"/>
    </location>
    <ligand>
        <name>ATP</name>
        <dbReference type="ChEBI" id="CHEBI:30616"/>
    </ligand>
</feature>
<reference evidence="28" key="2">
    <citation type="journal article" date="2023" name="Science">
        <title>Genomic signatures of disease resistance in endangered staghorn corals.</title>
        <authorList>
            <person name="Vollmer S.V."/>
            <person name="Selwyn J.D."/>
            <person name="Despard B.A."/>
            <person name="Roesel C.L."/>
        </authorList>
    </citation>
    <scope>NUCLEOTIDE SEQUENCE</scope>
    <source>
        <strain evidence="28">K2</strain>
    </source>
</reference>
<evidence type="ECO:0000256" key="5">
    <source>
        <dbReference type="ARBA" id="ARBA00022692"/>
    </source>
</evidence>
<evidence type="ECO:0000313" key="28">
    <source>
        <dbReference type="EMBL" id="KAK2555710.1"/>
    </source>
</evidence>
<dbReference type="PROSITE" id="PS00107">
    <property type="entry name" value="PROTEIN_KINASE_ATP"/>
    <property type="match status" value="1"/>
</dbReference>
<evidence type="ECO:0000256" key="9">
    <source>
        <dbReference type="ARBA" id="ARBA00022777"/>
    </source>
</evidence>
<reference evidence="28" key="1">
    <citation type="journal article" date="2023" name="G3 (Bethesda)">
        <title>Whole genome assembly and annotation of the endangered Caribbean coral Acropora cervicornis.</title>
        <authorList>
            <person name="Selwyn J.D."/>
            <person name="Vollmer S.V."/>
        </authorList>
    </citation>
    <scope>NUCLEOTIDE SEQUENCE</scope>
    <source>
        <strain evidence="28">K2</strain>
    </source>
</reference>
<accession>A0AAD9UZW4</accession>
<feature type="domain" description="SEA" evidence="26">
    <location>
        <begin position="90"/>
        <end position="207"/>
    </location>
</feature>
<evidence type="ECO:0000256" key="3">
    <source>
        <dbReference type="ARBA" id="ARBA00022553"/>
    </source>
</evidence>
<dbReference type="SUPFAM" id="SSF49265">
    <property type="entry name" value="Fibronectin type III"/>
    <property type="match status" value="1"/>
</dbReference>
<dbReference type="PROSITE" id="PS50853">
    <property type="entry name" value="FN3"/>
    <property type="match status" value="1"/>
</dbReference>
<dbReference type="PROSITE" id="PS50024">
    <property type="entry name" value="SEA"/>
    <property type="match status" value="1"/>
</dbReference>
<feature type="transmembrane region" description="Helical" evidence="24">
    <location>
        <begin position="333"/>
        <end position="356"/>
    </location>
</feature>
<dbReference type="InterPro" id="IPR000719">
    <property type="entry name" value="Prot_kinase_dom"/>
</dbReference>
<dbReference type="InterPro" id="IPR003961">
    <property type="entry name" value="FN3_dom"/>
</dbReference>
<keyword evidence="8 21" id="KW-0547">Nucleotide-binding</keyword>
<evidence type="ECO:0000256" key="7">
    <source>
        <dbReference type="ARBA" id="ARBA00022737"/>
    </source>
</evidence>
<dbReference type="GO" id="GO:0007169">
    <property type="term" value="P:cell surface receptor protein tyrosine kinase signaling pathway"/>
    <property type="evidence" value="ECO:0007669"/>
    <property type="project" value="InterPro"/>
</dbReference>
<keyword evidence="11 24" id="KW-1133">Transmembrane helix</keyword>
<evidence type="ECO:0000256" key="8">
    <source>
        <dbReference type="ARBA" id="ARBA00022741"/>
    </source>
</evidence>
<keyword evidence="29" id="KW-1185">Reference proteome</keyword>
<proteinExistence type="predicted"/>
<protein>
    <recommendedName>
        <fullName evidence="2">receptor protein-tyrosine kinase</fullName>
        <ecNumber evidence="2">2.7.10.1</ecNumber>
    </recommendedName>
</protein>
<dbReference type="SMART" id="SM00219">
    <property type="entry name" value="TyrKc"/>
    <property type="match status" value="1"/>
</dbReference>
<dbReference type="InterPro" id="IPR013783">
    <property type="entry name" value="Ig-like_fold"/>
</dbReference>
<dbReference type="PANTHER" id="PTHR24416:SF617">
    <property type="entry name" value="RET ONCOGENE, ISOFORM A"/>
    <property type="match status" value="1"/>
</dbReference>
<dbReference type="InterPro" id="IPR001824">
    <property type="entry name" value="Tyr_kinase_rcpt_3_CS"/>
</dbReference>
<keyword evidence="17" id="KW-0393">Immunoglobulin domain</keyword>
<dbReference type="CDD" id="cd00192">
    <property type="entry name" value="PTKc"/>
    <property type="match status" value="1"/>
</dbReference>
<dbReference type="Gene3D" id="3.30.70.960">
    <property type="entry name" value="SEA domain"/>
    <property type="match status" value="1"/>
</dbReference>
<keyword evidence="14" id="KW-1015">Disulfide bond</keyword>
<dbReference type="GO" id="GO:0005524">
    <property type="term" value="F:ATP binding"/>
    <property type="evidence" value="ECO:0007669"/>
    <property type="project" value="UniProtKB-UniRule"/>
</dbReference>
<evidence type="ECO:0000256" key="14">
    <source>
        <dbReference type="ARBA" id="ARBA00023157"/>
    </source>
</evidence>
<evidence type="ECO:0000256" key="17">
    <source>
        <dbReference type="ARBA" id="ARBA00023319"/>
    </source>
</evidence>
<keyword evidence="15 28" id="KW-0675">Receptor</keyword>
<dbReference type="InterPro" id="IPR036116">
    <property type="entry name" value="FN3_sf"/>
</dbReference>
<evidence type="ECO:0000256" key="12">
    <source>
        <dbReference type="ARBA" id="ARBA00023136"/>
    </source>
</evidence>
<dbReference type="InterPro" id="IPR017441">
    <property type="entry name" value="Protein_kinase_ATP_BS"/>
</dbReference>
<feature type="binding site" evidence="21">
    <location>
        <position position="563"/>
    </location>
    <ligand>
        <name>ATP</name>
        <dbReference type="ChEBI" id="CHEBI:30616"/>
    </ligand>
</feature>
<dbReference type="EC" id="2.7.10.1" evidence="2"/>
<evidence type="ECO:0000256" key="22">
    <source>
        <dbReference type="PIRSR" id="PIRSR000615-3"/>
    </source>
</evidence>
<comment type="subcellular location">
    <subcellularLocation>
        <location evidence="1">Membrane</location>
        <topology evidence="1">Single-pass membrane protein</topology>
    </subcellularLocation>
</comment>
<dbReference type="Pfam" id="PF00041">
    <property type="entry name" value="fn3"/>
    <property type="match status" value="1"/>
</dbReference>
<sequence>MTKTPNTDIPTTLVKNVRITEGGHLTLNCTTEINIHEWPREEGVPVISKSRTLEDGEFRRISSSATVKDSGKYLCENDKERYIFNVGVEVHVNVEMVISVLSYTFTPELQNKSSQIYKETAENFTAEMDKVYNNTPGYVRTEVLNFTKGSVKVDFRVIIVFVATDPKNESSILDKKATTGQTIIKEAKNGLVSRLRVKPQVIVKTPPPEPRGVGFFDVKSDQIGIQWMVPEGFKSFDILSYEVEHWIFGKMDKLKKKLSQSEAKTEYSYKIQNLEPETTYMIRVAAINVYGSNYNEEKGQETLAASFFRSNYVRFEYYCDGDFNDEDDDNDAFPYWVIALIVLFAIAAIISTVFCIRQRVIQRRNQQHEEEALGAMDSPKKFESVHDQEQNVKGLDFKFKNDSYQPTDVVWTEIPFEKIKIMDELGSGEFGVVYKGEICGGNGEITPCAVKALKASATDEEMRDLYNELEFMSNIGSHPNLVNLLGACTKDGNLLVVLEIAENGSLIEFLKKNRSKNENYEGEGAAVSGGLSTDMKLSIALDVAKGMAHLASHRCIHRDLAARNVLLGENYVAKVADYGMARDVYEQLMYKKETQGKLPVKWMAIESLETYVFTVESDVWSYGVLLWEMETGGLKPYPGLTTTELMSDLRKGHRLEKPNGCSNKVYQVMMDCWHSIPSLRPTFDQLVERLEEMSVAT</sequence>
<dbReference type="GO" id="GO:0004714">
    <property type="term" value="F:transmembrane receptor protein tyrosine kinase activity"/>
    <property type="evidence" value="ECO:0007669"/>
    <property type="project" value="UniProtKB-EC"/>
</dbReference>
<keyword evidence="12 24" id="KW-0472">Membrane</keyword>
<dbReference type="InterPro" id="IPR036364">
    <property type="entry name" value="SEA_dom_sf"/>
</dbReference>
<keyword evidence="10 21" id="KW-0067">ATP-binding</keyword>
<feature type="domain" description="Fibronectin type-III" evidence="27">
    <location>
        <begin position="209"/>
        <end position="305"/>
    </location>
</feature>
<evidence type="ECO:0000256" key="1">
    <source>
        <dbReference type="ARBA" id="ARBA00004167"/>
    </source>
</evidence>
<organism evidence="28 29">
    <name type="scientific">Acropora cervicornis</name>
    <name type="common">Staghorn coral</name>
    <dbReference type="NCBI Taxonomy" id="6130"/>
    <lineage>
        <taxon>Eukaryota</taxon>
        <taxon>Metazoa</taxon>
        <taxon>Cnidaria</taxon>
        <taxon>Anthozoa</taxon>
        <taxon>Hexacorallia</taxon>
        <taxon>Scleractinia</taxon>
        <taxon>Astrocoeniina</taxon>
        <taxon>Acroporidae</taxon>
        <taxon>Acropora</taxon>
    </lineage>
</organism>
<evidence type="ECO:0000313" key="29">
    <source>
        <dbReference type="Proteomes" id="UP001249851"/>
    </source>
</evidence>
<evidence type="ECO:0000259" key="26">
    <source>
        <dbReference type="PROSITE" id="PS50024"/>
    </source>
</evidence>
<evidence type="ECO:0000256" key="23">
    <source>
        <dbReference type="PROSITE-ProRule" id="PRU10141"/>
    </source>
</evidence>
<keyword evidence="3" id="KW-0597">Phosphoprotein</keyword>
<dbReference type="EMBL" id="JARQWQ010000061">
    <property type="protein sequence ID" value="KAK2555710.1"/>
    <property type="molecule type" value="Genomic_DNA"/>
</dbReference>
<dbReference type="PROSITE" id="PS00109">
    <property type="entry name" value="PROTEIN_KINASE_TYR"/>
    <property type="match status" value="1"/>
</dbReference>
<evidence type="ECO:0000259" key="27">
    <source>
        <dbReference type="PROSITE" id="PS50853"/>
    </source>
</evidence>
<evidence type="ECO:0000256" key="11">
    <source>
        <dbReference type="ARBA" id="ARBA00022989"/>
    </source>
</evidence>
<dbReference type="InterPro" id="IPR036179">
    <property type="entry name" value="Ig-like_dom_sf"/>
</dbReference>
<dbReference type="PIRSF" id="PIRSF000615">
    <property type="entry name" value="TyrPK_CSF1-R"/>
    <property type="match status" value="1"/>
</dbReference>
<dbReference type="InterPro" id="IPR020635">
    <property type="entry name" value="Tyr_kinase_cat_dom"/>
</dbReference>
<evidence type="ECO:0000256" key="20">
    <source>
        <dbReference type="PIRSR" id="PIRSR000615-1"/>
    </source>
</evidence>
<dbReference type="Proteomes" id="UP001249851">
    <property type="component" value="Unassembled WGS sequence"/>
</dbReference>
<dbReference type="PROSITE" id="PS50011">
    <property type="entry name" value="PROTEIN_KINASE_DOM"/>
    <property type="match status" value="1"/>
</dbReference>
<feature type="binding site" evidence="22">
    <location>
        <position position="577"/>
    </location>
    <ligand>
        <name>Mg(2+)</name>
        <dbReference type="ChEBI" id="CHEBI:18420"/>
    </ligand>
</feature>
<evidence type="ECO:0000256" key="18">
    <source>
        <dbReference type="ARBA" id="ARBA00051243"/>
    </source>
</evidence>
<evidence type="ECO:0000256" key="21">
    <source>
        <dbReference type="PIRSR" id="PIRSR000615-2"/>
    </source>
</evidence>
<dbReference type="FunFam" id="3.30.200.20:FF:000593">
    <property type="entry name" value="Predicted protein"/>
    <property type="match status" value="1"/>
</dbReference>
<dbReference type="GO" id="GO:0005886">
    <property type="term" value="C:plasma membrane"/>
    <property type="evidence" value="ECO:0007669"/>
    <property type="project" value="TreeGrafter"/>
</dbReference>
<comment type="function">
    <text evidence="19">Receptor for basic fibroblast growth factor.</text>
</comment>
<keyword evidence="5 24" id="KW-0812">Transmembrane</keyword>
<comment type="catalytic activity">
    <reaction evidence="18">
        <text>L-tyrosyl-[protein] + ATP = O-phospho-L-tyrosyl-[protein] + ADP + H(+)</text>
        <dbReference type="Rhea" id="RHEA:10596"/>
        <dbReference type="Rhea" id="RHEA-COMP:10136"/>
        <dbReference type="Rhea" id="RHEA-COMP:20101"/>
        <dbReference type="ChEBI" id="CHEBI:15378"/>
        <dbReference type="ChEBI" id="CHEBI:30616"/>
        <dbReference type="ChEBI" id="CHEBI:46858"/>
        <dbReference type="ChEBI" id="CHEBI:61978"/>
        <dbReference type="ChEBI" id="CHEBI:456216"/>
        <dbReference type="EC" id="2.7.10.1"/>
    </reaction>
</comment>
<dbReference type="InterPro" id="IPR011009">
    <property type="entry name" value="Kinase-like_dom_sf"/>
</dbReference>
<keyword evidence="13" id="KW-0829">Tyrosine-protein kinase</keyword>
<keyword evidence="16" id="KW-0325">Glycoprotein</keyword>
<evidence type="ECO:0000256" key="24">
    <source>
        <dbReference type="SAM" id="Phobius"/>
    </source>
</evidence>
<dbReference type="InterPro" id="IPR001245">
    <property type="entry name" value="Ser-Thr/Tyr_kinase_cat_dom"/>
</dbReference>
<feature type="domain" description="Protein kinase" evidence="25">
    <location>
        <begin position="419"/>
        <end position="693"/>
    </location>
</feature>
<dbReference type="Gene3D" id="2.60.40.10">
    <property type="entry name" value="Immunoglobulins"/>
    <property type="match status" value="1"/>
</dbReference>
<evidence type="ECO:0000256" key="19">
    <source>
        <dbReference type="ARBA" id="ARBA00056965"/>
    </source>
</evidence>
<dbReference type="AlphaFoldDB" id="A0AAD9UZW4"/>
<keyword evidence="22" id="KW-0460">Magnesium</keyword>
<evidence type="ECO:0000256" key="2">
    <source>
        <dbReference type="ARBA" id="ARBA00011902"/>
    </source>
</evidence>
<comment type="caution">
    <text evidence="28">The sequence shown here is derived from an EMBL/GenBank/DDBJ whole genome shotgun (WGS) entry which is preliminary data.</text>
</comment>
<evidence type="ECO:0000256" key="16">
    <source>
        <dbReference type="ARBA" id="ARBA00023180"/>
    </source>
</evidence>
<evidence type="ECO:0000256" key="10">
    <source>
        <dbReference type="ARBA" id="ARBA00022840"/>
    </source>
</evidence>
<dbReference type="InterPro" id="IPR000082">
    <property type="entry name" value="SEA_dom"/>
</dbReference>
<name>A0AAD9UZW4_ACRCE</name>
<keyword evidence="9" id="KW-0418">Kinase</keyword>
<evidence type="ECO:0000256" key="6">
    <source>
        <dbReference type="ARBA" id="ARBA00022729"/>
    </source>
</evidence>
<feature type="binding site" evidence="22">
    <location>
        <position position="564"/>
    </location>
    <ligand>
        <name>Mg(2+)</name>
        <dbReference type="ChEBI" id="CHEBI:18420"/>
    </ligand>
</feature>
<dbReference type="Gene3D" id="1.10.510.10">
    <property type="entry name" value="Transferase(Phosphotransferase) domain 1"/>
    <property type="match status" value="1"/>
</dbReference>
<keyword evidence="22" id="KW-0479">Metal-binding</keyword>
<dbReference type="PROSITE" id="PS00240">
    <property type="entry name" value="RECEPTOR_TYR_KIN_III"/>
    <property type="match status" value="1"/>
</dbReference>
<dbReference type="Pfam" id="PF07714">
    <property type="entry name" value="PK_Tyr_Ser-Thr"/>
    <property type="match status" value="1"/>
</dbReference>
<gene>
    <name evidence="28" type="ORF">P5673_022751</name>
</gene>
<evidence type="ECO:0000256" key="4">
    <source>
        <dbReference type="ARBA" id="ARBA00022679"/>
    </source>
</evidence>
<keyword evidence="7" id="KW-0677">Repeat</keyword>
<dbReference type="SMART" id="SM00060">
    <property type="entry name" value="FN3"/>
    <property type="match status" value="1"/>
</dbReference>
<feature type="active site" description="Proton acceptor" evidence="20">
    <location>
        <position position="559"/>
    </location>
</feature>
<keyword evidence="6" id="KW-0732">Signal</keyword>
<keyword evidence="4" id="KW-0808">Transferase</keyword>
<dbReference type="GO" id="GO:0046872">
    <property type="term" value="F:metal ion binding"/>
    <property type="evidence" value="ECO:0007669"/>
    <property type="project" value="UniProtKB-KW"/>
</dbReference>
<dbReference type="SUPFAM" id="SSF56112">
    <property type="entry name" value="Protein kinase-like (PK-like)"/>
    <property type="match status" value="1"/>
</dbReference>
<dbReference type="GO" id="GO:0043235">
    <property type="term" value="C:receptor complex"/>
    <property type="evidence" value="ECO:0007669"/>
    <property type="project" value="TreeGrafter"/>
</dbReference>
<dbReference type="CDD" id="cd00063">
    <property type="entry name" value="FN3"/>
    <property type="match status" value="1"/>
</dbReference>
<dbReference type="SMART" id="SM00200">
    <property type="entry name" value="SEA"/>
    <property type="match status" value="1"/>
</dbReference>
<dbReference type="InterPro" id="IPR008266">
    <property type="entry name" value="Tyr_kinase_AS"/>
</dbReference>
<feature type="binding site" evidence="21 23">
    <location>
        <position position="451"/>
    </location>
    <ligand>
        <name>ATP</name>
        <dbReference type="ChEBI" id="CHEBI:30616"/>
    </ligand>
</feature>
<dbReference type="PRINTS" id="PR00109">
    <property type="entry name" value="TYRKINASE"/>
</dbReference>
<dbReference type="FunFam" id="1.10.510.10:FF:000743">
    <property type="entry name" value="Predicted protein"/>
    <property type="match status" value="1"/>
</dbReference>